<protein>
    <recommendedName>
        <fullName evidence="1">Transcriptional coactivator p15 (PC4) C-terminal domain-containing protein</fullName>
    </recommendedName>
</protein>
<dbReference type="SUPFAM" id="SSF54447">
    <property type="entry name" value="ssDNA-binding transcriptional regulator domain"/>
    <property type="match status" value="1"/>
</dbReference>
<name>A0A6J5DZ86_9BURK</name>
<gene>
    <name evidence="2" type="ORF">LMG29739_03129</name>
</gene>
<dbReference type="InterPro" id="IPR009044">
    <property type="entry name" value="ssDNA-bd_transcriptional_reg"/>
</dbReference>
<proteinExistence type="predicted"/>
<dbReference type="GO" id="GO:0006355">
    <property type="term" value="P:regulation of DNA-templated transcription"/>
    <property type="evidence" value="ECO:0007669"/>
    <property type="project" value="InterPro"/>
</dbReference>
<dbReference type="AlphaFoldDB" id="A0A6J5DZ86"/>
<dbReference type="Pfam" id="PF02229">
    <property type="entry name" value="PC4"/>
    <property type="match status" value="1"/>
</dbReference>
<dbReference type="InterPro" id="IPR003173">
    <property type="entry name" value="PC4_C"/>
</dbReference>
<sequence length="105" mass="11929">MRTKKRADLKASQIDLRADVNTEAGHDERPGTLILEVQKNSRERVRISIDQYKGHEYVNIRTWYVDAAGEYRPTKNGVTLKPQLIPQLMQGLELAARAATPQGDR</sequence>
<feature type="domain" description="Transcriptional coactivator p15 (PC4) C-terminal" evidence="1">
    <location>
        <begin position="40"/>
        <end position="90"/>
    </location>
</feature>
<evidence type="ECO:0000313" key="2">
    <source>
        <dbReference type="EMBL" id="CAB3759343.1"/>
    </source>
</evidence>
<evidence type="ECO:0000313" key="3">
    <source>
        <dbReference type="Proteomes" id="UP000494329"/>
    </source>
</evidence>
<accession>A0A6J5DZ86</accession>
<dbReference type="Proteomes" id="UP000494329">
    <property type="component" value="Unassembled WGS sequence"/>
</dbReference>
<dbReference type="Gene3D" id="2.30.31.10">
    <property type="entry name" value="Transcriptional Coactivator Pc4, Chain A"/>
    <property type="match status" value="1"/>
</dbReference>
<organism evidence="2 3">
    <name type="scientific">Paraburkholderia solisilvae</name>
    <dbReference type="NCBI Taxonomy" id="624376"/>
    <lineage>
        <taxon>Bacteria</taxon>
        <taxon>Pseudomonadati</taxon>
        <taxon>Pseudomonadota</taxon>
        <taxon>Betaproteobacteria</taxon>
        <taxon>Burkholderiales</taxon>
        <taxon>Burkholderiaceae</taxon>
        <taxon>Paraburkholderia</taxon>
    </lineage>
</organism>
<reference evidence="2 3" key="1">
    <citation type="submission" date="2020-04" db="EMBL/GenBank/DDBJ databases">
        <authorList>
            <person name="De Canck E."/>
        </authorList>
    </citation>
    <scope>NUCLEOTIDE SEQUENCE [LARGE SCALE GENOMIC DNA]</scope>
    <source>
        <strain evidence="2 3">LMG 29739</strain>
    </source>
</reference>
<dbReference type="EMBL" id="CADIKF010000023">
    <property type="protein sequence ID" value="CAB3759343.1"/>
    <property type="molecule type" value="Genomic_DNA"/>
</dbReference>
<keyword evidence="3" id="KW-1185">Reference proteome</keyword>
<evidence type="ECO:0000259" key="1">
    <source>
        <dbReference type="Pfam" id="PF02229"/>
    </source>
</evidence>
<dbReference type="RefSeq" id="WP_175111834.1">
    <property type="nucleotide sequence ID" value="NZ_CADIKF010000023.1"/>
</dbReference>
<dbReference type="GO" id="GO:0003677">
    <property type="term" value="F:DNA binding"/>
    <property type="evidence" value="ECO:0007669"/>
    <property type="project" value="InterPro"/>
</dbReference>